<keyword evidence="4" id="KW-0862">Zinc</keyword>
<organism evidence="7 8">
    <name type="scientific">Gouania willdenowi</name>
    <name type="common">Blunt-snouted clingfish</name>
    <name type="synonym">Lepadogaster willdenowi</name>
    <dbReference type="NCBI Taxonomy" id="441366"/>
    <lineage>
        <taxon>Eukaryota</taxon>
        <taxon>Metazoa</taxon>
        <taxon>Chordata</taxon>
        <taxon>Craniata</taxon>
        <taxon>Vertebrata</taxon>
        <taxon>Euteleostomi</taxon>
        <taxon>Actinopterygii</taxon>
        <taxon>Neopterygii</taxon>
        <taxon>Teleostei</taxon>
        <taxon>Neoteleostei</taxon>
        <taxon>Acanthomorphata</taxon>
        <taxon>Ovalentaria</taxon>
        <taxon>Blenniimorphae</taxon>
        <taxon>Blenniiformes</taxon>
        <taxon>Gobiesocoidei</taxon>
        <taxon>Gobiesocidae</taxon>
        <taxon>Gobiesocinae</taxon>
        <taxon>Gouania</taxon>
    </lineage>
</organism>
<sequence length="136" mass="15555">MSFIHYKFISKLEYKTVTFSGLHITLTELKTQIMTKERLKSRHCDLQITDAQTLEEYLDDEVHIPRHSSVIVRRTPIGGVIPAGKTFIVDRSETAVMESFRPVSKTISKTIILSHLIHSIISSSFLLLGQFYRTSC</sequence>
<dbReference type="InterPro" id="IPR033489">
    <property type="entry name" value="RBBP6"/>
</dbReference>
<dbReference type="Gene3D" id="3.10.20.90">
    <property type="entry name" value="Phosphatidylinositol 3-kinase Catalytic Subunit, Chain A, domain 1"/>
    <property type="match status" value="1"/>
</dbReference>
<reference evidence="7" key="3">
    <citation type="submission" date="2025-09" db="UniProtKB">
        <authorList>
            <consortium name="Ensembl"/>
        </authorList>
    </citation>
    <scope>IDENTIFICATION</scope>
</reference>
<dbReference type="Proteomes" id="UP000694680">
    <property type="component" value="Chromosome 1"/>
</dbReference>
<evidence type="ECO:0000256" key="1">
    <source>
        <dbReference type="ARBA" id="ARBA00004123"/>
    </source>
</evidence>
<comment type="subcellular location">
    <subcellularLocation>
        <location evidence="1">Nucleus</location>
    </subcellularLocation>
</comment>
<feature type="domain" description="DWNN" evidence="6">
    <location>
        <begin position="4"/>
        <end position="76"/>
    </location>
</feature>
<evidence type="ECO:0000256" key="4">
    <source>
        <dbReference type="ARBA" id="ARBA00022833"/>
    </source>
</evidence>
<dbReference type="GO" id="GO:0006511">
    <property type="term" value="P:ubiquitin-dependent protein catabolic process"/>
    <property type="evidence" value="ECO:0007669"/>
    <property type="project" value="TreeGrafter"/>
</dbReference>
<name>A0A8C5DVY3_GOUWI</name>
<evidence type="ECO:0000256" key="3">
    <source>
        <dbReference type="ARBA" id="ARBA00022771"/>
    </source>
</evidence>
<proteinExistence type="predicted"/>
<dbReference type="Pfam" id="PF08783">
    <property type="entry name" value="DWNN"/>
    <property type="match status" value="1"/>
</dbReference>
<dbReference type="GO" id="GO:0008270">
    <property type="term" value="F:zinc ion binding"/>
    <property type="evidence" value="ECO:0007669"/>
    <property type="project" value="UniProtKB-KW"/>
</dbReference>
<reference evidence="7" key="2">
    <citation type="submission" date="2025-08" db="UniProtKB">
        <authorList>
            <consortium name="Ensembl"/>
        </authorList>
    </citation>
    <scope>IDENTIFICATION</scope>
</reference>
<accession>A0A8C5DVY3</accession>
<dbReference type="GO" id="GO:0016567">
    <property type="term" value="P:protein ubiquitination"/>
    <property type="evidence" value="ECO:0007669"/>
    <property type="project" value="InterPro"/>
</dbReference>
<dbReference type="AlphaFoldDB" id="A0A8C5DVY3"/>
<protein>
    <recommendedName>
        <fullName evidence="6">DWNN domain-containing protein</fullName>
    </recommendedName>
</protein>
<dbReference type="GO" id="GO:0005634">
    <property type="term" value="C:nucleus"/>
    <property type="evidence" value="ECO:0007669"/>
    <property type="project" value="UniProtKB-SubCell"/>
</dbReference>
<dbReference type="PANTHER" id="PTHR15439:SF0">
    <property type="entry name" value="CELL DIVISION CYCLE AND APOPTOSIS REGULATOR PROTEIN 1-RELATED"/>
    <property type="match status" value="1"/>
</dbReference>
<reference evidence="7" key="1">
    <citation type="submission" date="2020-06" db="EMBL/GenBank/DDBJ databases">
        <authorList>
            <consortium name="Wellcome Sanger Institute Data Sharing"/>
        </authorList>
    </citation>
    <scope>NUCLEOTIDE SEQUENCE [LARGE SCALE GENOMIC DNA]</scope>
</reference>
<dbReference type="InterPro" id="IPR014891">
    <property type="entry name" value="DWNN_domain"/>
</dbReference>
<keyword evidence="8" id="KW-1185">Reference proteome</keyword>
<evidence type="ECO:0000256" key="2">
    <source>
        <dbReference type="ARBA" id="ARBA00022723"/>
    </source>
</evidence>
<keyword evidence="2" id="KW-0479">Metal-binding</keyword>
<dbReference type="PROSITE" id="PS51282">
    <property type="entry name" value="DWNN"/>
    <property type="match status" value="1"/>
</dbReference>
<keyword evidence="5" id="KW-0539">Nucleus</keyword>
<dbReference type="PANTHER" id="PTHR15439">
    <property type="entry name" value="RETINOBLASTOMA-BINDING PROTEIN 6"/>
    <property type="match status" value="1"/>
</dbReference>
<dbReference type="GO" id="GO:0061630">
    <property type="term" value="F:ubiquitin protein ligase activity"/>
    <property type="evidence" value="ECO:0007669"/>
    <property type="project" value="InterPro"/>
</dbReference>
<evidence type="ECO:0000313" key="8">
    <source>
        <dbReference type="Proteomes" id="UP000694680"/>
    </source>
</evidence>
<dbReference type="GO" id="GO:0006397">
    <property type="term" value="P:mRNA processing"/>
    <property type="evidence" value="ECO:0007669"/>
    <property type="project" value="InterPro"/>
</dbReference>
<evidence type="ECO:0000256" key="5">
    <source>
        <dbReference type="ARBA" id="ARBA00023242"/>
    </source>
</evidence>
<keyword evidence="3" id="KW-0863">Zinc-finger</keyword>
<evidence type="ECO:0000259" key="6">
    <source>
        <dbReference type="PROSITE" id="PS51282"/>
    </source>
</evidence>
<dbReference type="SMART" id="SM01180">
    <property type="entry name" value="DWNN"/>
    <property type="match status" value="1"/>
</dbReference>
<evidence type="ECO:0000313" key="7">
    <source>
        <dbReference type="Ensembl" id="ENSGWIP00000012411.1"/>
    </source>
</evidence>
<dbReference type="Ensembl" id="ENSGWIT00000013840.1">
    <property type="protein sequence ID" value="ENSGWIP00000012411.1"/>
    <property type="gene ID" value="ENSGWIG00000007220.1"/>
</dbReference>